<accession>A0A0V7ZTJ3</accession>
<evidence type="ECO:0000313" key="2">
    <source>
        <dbReference type="EMBL" id="KST68387.1"/>
    </source>
</evidence>
<keyword evidence="3" id="KW-1185">Reference proteome</keyword>
<protein>
    <submittedName>
        <fullName evidence="1">Uncharacterized protein</fullName>
    </submittedName>
</protein>
<name>A0A0V7ZTJ3_9CYAN</name>
<dbReference type="Proteomes" id="UP000053372">
    <property type="component" value="Unassembled WGS sequence"/>
</dbReference>
<dbReference type="EMBL" id="LMTZ01000066">
    <property type="protein sequence ID" value="KST68387.1"/>
    <property type="molecule type" value="Genomic_DNA"/>
</dbReference>
<comment type="caution">
    <text evidence="1">The sequence shown here is derived from an EMBL/GenBank/DDBJ whole genome shotgun (WGS) entry which is preliminary data.</text>
</comment>
<dbReference type="OrthoDB" id="9806844at2"/>
<dbReference type="EMBL" id="LMTZ01000083">
    <property type="protein sequence ID" value="KST67988.1"/>
    <property type="molecule type" value="Genomic_DNA"/>
</dbReference>
<dbReference type="RefSeq" id="WP_036267955.1">
    <property type="nucleotide sequence ID" value="NZ_LMTZ01000066.1"/>
</dbReference>
<gene>
    <name evidence="1" type="ORF">BC008_31890</name>
    <name evidence="2" type="ORF">BC008_33235</name>
</gene>
<evidence type="ECO:0000313" key="3">
    <source>
        <dbReference type="Proteomes" id="UP000053372"/>
    </source>
</evidence>
<reference evidence="1 3" key="1">
    <citation type="journal article" date="2015" name="Genome Announc.">
        <title>Draft Genome of the Euendolithic (true boring) Cyanobacterium Mastigocoleus testarum strain BC008.</title>
        <authorList>
            <person name="Guida B.S."/>
            <person name="Garcia-Pichel F."/>
        </authorList>
    </citation>
    <scope>NUCLEOTIDE SEQUENCE [LARGE SCALE GENOMIC DNA]</scope>
    <source>
        <strain evidence="1 3">BC008</strain>
    </source>
</reference>
<dbReference type="AlphaFoldDB" id="A0A0V7ZTJ3"/>
<proteinExistence type="predicted"/>
<evidence type="ECO:0000313" key="1">
    <source>
        <dbReference type="EMBL" id="KST67988.1"/>
    </source>
</evidence>
<sequence length="105" mass="12041">MMGNEQINELLCNIQIIKDKATETINFLLDKQKLDFEQVKDVYGKLEIVCGKTISSQVFIEMSVTDTCSECGEKKISINWDTGMLECQNSKCGHQWLIKPHRKLT</sequence>
<organism evidence="1 3">
    <name type="scientific">Mastigocoleus testarum BC008</name>
    <dbReference type="NCBI Taxonomy" id="371196"/>
    <lineage>
        <taxon>Bacteria</taxon>
        <taxon>Bacillati</taxon>
        <taxon>Cyanobacteriota</taxon>
        <taxon>Cyanophyceae</taxon>
        <taxon>Nostocales</taxon>
        <taxon>Hapalosiphonaceae</taxon>
        <taxon>Mastigocoleus</taxon>
    </lineage>
</organism>